<dbReference type="GO" id="GO:0005524">
    <property type="term" value="F:ATP binding"/>
    <property type="evidence" value="ECO:0007669"/>
    <property type="project" value="UniProtKB-KW"/>
</dbReference>
<dbReference type="FunFam" id="3.40.50.300:FF:000011">
    <property type="entry name" value="Putative ABC transporter ATP-binding component"/>
    <property type="match status" value="1"/>
</dbReference>
<dbReference type="FunFam" id="3.40.50.300:FF:000070">
    <property type="entry name" value="Putative ABC transporter ATP-binding component"/>
    <property type="match status" value="1"/>
</dbReference>
<keyword evidence="1" id="KW-0677">Repeat</keyword>
<protein>
    <submittedName>
        <fullName evidence="5">ATP-binding cassette domain-containing protein</fullName>
    </submittedName>
</protein>
<dbReference type="InterPro" id="IPR032781">
    <property type="entry name" value="ABC_tran_Xtn"/>
</dbReference>
<dbReference type="Pfam" id="PF00005">
    <property type="entry name" value="ABC_tran"/>
    <property type="match status" value="2"/>
</dbReference>
<proteinExistence type="predicted"/>
<dbReference type="GO" id="GO:0016887">
    <property type="term" value="F:ATP hydrolysis activity"/>
    <property type="evidence" value="ECO:0007669"/>
    <property type="project" value="InterPro"/>
</dbReference>
<reference evidence="6" key="1">
    <citation type="submission" date="2018-10" db="EMBL/GenBank/DDBJ databases">
        <title>FDA dAtabase for Regulatory Grade micrObial Sequences (FDA-ARGOS): Supporting development and validation of Infectious Disease Dx tests.</title>
        <authorList>
            <person name="Minogue T."/>
            <person name="Wolcott M."/>
            <person name="Wasieloski L."/>
            <person name="Aguilar W."/>
            <person name="Moore D."/>
            <person name="Tallon L."/>
            <person name="Sadzewicz L."/>
            <person name="Sengamalay N."/>
            <person name="Ott S."/>
            <person name="Godinez A."/>
            <person name="Nagaraj S."/>
            <person name="Vavikolanu K."/>
            <person name="Vyas G."/>
            <person name="Nadendla S."/>
            <person name="George J."/>
            <person name="Sichtig H."/>
        </authorList>
    </citation>
    <scope>NUCLEOTIDE SEQUENCE [LARGE SCALE GENOMIC DNA]</scope>
    <source>
        <strain evidence="6">FDAARGOS_343</strain>
    </source>
</reference>
<dbReference type="Gene3D" id="3.40.50.300">
    <property type="entry name" value="P-loop containing nucleotide triphosphate hydrolases"/>
    <property type="match status" value="2"/>
</dbReference>
<feature type="domain" description="ABC transporter" evidence="4">
    <location>
        <begin position="2"/>
        <end position="252"/>
    </location>
</feature>
<evidence type="ECO:0000259" key="4">
    <source>
        <dbReference type="PROSITE" id="PS50893"/>
    </source>
</evidence>
<dbReference type="Proteomes" id="UP000319837">
    <property type="component" value="Unassembled WGS sequence"/>
</dbReference>
<feature type="domain" description="ABC transporter" evidence="4">
    <location>
        <begin position="320"/>
        <end position="537"/>
    </location>
</feature>
<dbReference type="AlphaFoldDB" id="A0A553SMW8"/>
<dbReference type="PANTHER" id="PTHR42855:SF2">
    <property type="entry name" value="DRUG RESISTANCE ABC TRANSPORTER,ATP-BINDING PROTEIN"/>
    <property type="match status" value="1"/>
</dbReference>
<dbReference type="EMBL" id="RIBP01000004">
    <property type="protein sequence ID" value="TRZ38308.1"/>
    <property type="molecule type" value="Genomic_DNA"/>
</dbReference>
<accession>A0A553SMW8</accession>
<name>A0A553SMW8_NIACI</name>
<comment type="caution">
    <text evidence="5">The sequence shown here is derived from an EMBL/GenBank/DDBJ whole genome shotgun (WGS) entry which is preliminary data.</text>
</comment>
<dbReference type="InterPro" id="IPR027417">
    <property type="entry name" value="P-loop_NTPase"/>
</dbReference>
<dbReference type="PANTHER" id="PTHR42855">
    <property type="entry name" value="ABC TRANSPORTER ATP-BINDING SUBUNIT"/>
    <property type="match status" value="1"/>
</dbReference>
<dbReference type="SUPFAM" id="SSF52540">
    <property type="entry name" value="P-loop containing nucleoside triphosphate hydrolases"/>
    <property type="match status" value="2"/>
</dbReference>
<sequence>MITVSNVGLRYGDRKLFEDVNIKFTPGNCYGLIGANGAGKSTFLKILSGELEAQSGNVSLGPGERLAILKQNHFEYEEHEVLQVVIMGHTRLYEVMKEKDAIYMKENFSDEDGMKAAELEGEFAELNGWEAESEAAILLKGLGINEDLHSKKMADISGSEKVKVLLAQALFGQPDVLLLDEPTNHLDIGAIQWLEEFLINFENTVIVVSHDRHFLNKVCTHIADLDYSKIQIYVGNYDFWYESSQLASRMANDANKKKEEKIKELQNFIARFSANASKSKQATSRKKLLDKISLDDIKPSSRKYPYVAFTPEREIGNDLLRVENLSKTIDGVKVLDNISFIMNKDDKIALVGKNELAKTTLFRILMGEIEPDSGSFKWGITTSQSYFPAENSEYFSRNEQTLVDWLRQYSPNDQTESFLRGFLGRMLFSGEEVLKKPEVLSGGEKVRCMLSKMMLSGSNVLLMDEPTNHLDLESITALNNGLINFKGSLLFASHDHQFVSTIANRIFEITPSGLVDKQVTYDEYLEDTKLQKQIADMYK</sequence>
<dbReference type="InterPro" id="IPR003593">
    <property type="entry name" value="AAA+_ATPase"/>
</dbReference>
<evidence type="ECO:0000256" key="3">
    <source>
        <dbReference type="ARBA" id="ARBA00022840"/>
    </source>
</evidence>
<evidence type="ECO:0000313" key="5">
    <source>
        <dbReference type="EMBL" id="TRZ38308.1"/>
    </source>
</evidence>
<organism evidence="5 6">
    <name type="scientific">Niallia circulans</name>
    <name type="common">Bacillus circulans</name>
    <dbReference type="NCBI Taxonomy" id="1397"/>
    <lineage>
        <taxon>Bacteria</taxon>
        <taxon>Bacillati</taxon>
        <taxon>Bacillota</taxon>
        <taxon>Bacilli</taxon>
        <taxon>Bacillales</taxon>
        <taxon>Bacillaceae</taxon>
        <taxon>Niallia</taxon>
    </lineage>
</organism>
<evidence type="ECO:0000256" key="1">
    <source>
        <dbReference type="ARBA" id="ARBA00022737"/>
    </source>
</evidence>
<dbReference type="InterPro" id="IPR051309">
    <property type="entry name" value="ABCF_ATPase"/>
</dbReference>
<keyword evidence="3 5" id="KW-0067">ATP-binding</keyword>
<dbReference type="InterPro" id="IPR003439">
    <property type="entry name" value="ABC_transporter-like_ATP-bd"/>
</dbReference>
<dbReference type="SMART" id="SM00382">
    <property type="entry name" value="AAA"/>
    <property type="match status" value="2"/>
</dbReference>
<keyword evidence="2" id="KW-0547">Nucleotide-binding</keyword>
<evidence type="ECO:0000313" key="6">
    <source>
        <dbReference type="Proteomes" id="UP000319837"/>
    </source>
</evidence>
<dbReference type="Pfam" id="PF12848">
    <property type="entry name" value="ABC_tran_Xtn"/>
    <property type="match status" value="1"/>
</dbReference>
<gene>
    <name evidence="5" type="ORF">CEQ21_23185</name>
</gene>
<evidence type="ECO:0000256" key="2">
    <source>
        <dbReference type="ARBA" id="ARBA00022741"/>
    </source>
</evidence>
<dbReference type="PROSITE" id="PS50893">
    <property type="entry name" value="ABC_TRANSPORTER_2"/>
    <property type="match status" value="2"/>
</dbReference>
<dbReference type="STRING" id="1397.ABW02_16665"/>
<dbReference type="RefSeq" id="WP_185766577.1">
    <property type="nucleotide sequence ID" value="NZ_RIBP01000004.1"/>
</dbReference>
<dbReference type="CDD" id="cd03221">
    <property type="entry name" value="ABCF_EF-3"/>
    <property type="match status" value="2"/>
</dbReference>